<sequence length="317" mass="34956">MAKPALLHIAKLPVVPDSQEEFESKFEHFYLWDQKDRESFFKEKGSLIKGVVTDTKGWVNEELLQKLPNVEIVSSNSVGLDKVDLNLCKERGIIVTNTPDVLTDCTAETALALLLACMRQIPAADRYVREGRWPTEGDFRFTTKVSGKRVGVVGLGRIGAAIAKRCEGFGCKISYYARSKKSDYPHYSYYSSVVDLAKNSDILIAACALTKETTSIINREVLDALGPEGFVVNIARGPVIDEVELVKALVEKRIAGAGLDVFVNEPEVPKELLDMDNVTLQPHVGSATVETRNDMSRLVMDNLIAHFSGQPVLTPAE</sequence>
<dbReference type="InterPro" id="IPR006140">
    <property type="entry name" value="D-isomer_DH_NAD-bd"/>
</dbReference>
<gene>
    <name evidence="7" type="ORF">R1sor_002413</name>
</gene>
<keyword evidence="2 4" id="KW-0560">Oxidoreductase</keyword>
<evidence type="ECO:0000256" key="3">
    <source>
        <dbReference type="ARBA" id="ARBA00023027"/>
    </source>
</evidence>
<evidence type="ECO:0000313" key="8">
    <source>
        <dbReference type="Proteomes" id="UP001633002"/>
    </source>
</evidence>
<evidence type="ECO:0000259" key="6">
    <source>
        <dbReference type="Pfam" id="PF02826"/>
    </source>
</evidence>
<evidence type="ECO:0008006" key="9">
    <source>
        <dbReference type="Google" id="ProtNLM"/>
    </source>
</evidence>
<dbReference type="InterPro" id="IPR050223">
    <property type="entry name" value="D-isomer_2-hydroxyacid_DH"/>
</dbReference>
<dbReference type="CDD" id="cd12156">
    <property type="entry name" value="HPPR"/>
    <property type="match status" value="1"/>
</dbReference>
<feature type="domain" description="D-isomer specific 2-hydroxyacid dehydrogenase NAD-binding" evidence="6">
    <location>
        <begin position="111"/>
        <end position="285"/>
    </location>
</feature>
<proteinExistence type="inferred from homology"/>
<feature type="domain" description="D-isomer specific 2-hydroxyacid dehydrogenase catalytic" evidence="5">
    <location>
        <begin position="16"/>
        <end position="314"/>
    </location>
</feature>
<dbReference type="SUPFAM" id="SSF52283">
    <property type="entry name" value="Formate/glycerate dehydrogenase catalytic domain-like"/>
    <property type="match status" value="1"/>
</dbReference>
<evidence type="ECO:0000259" key="5">
    <source>
        <dbReference type="Pfam" id="PF00389"/>
    </source>
</evidence>
<name>A0ABD3H0V8_9MARC</name>
<keyword evidence="1" id="KW-0521">NADP</keyword>
<protein>
    <recommendedName>
        <fullName evidence="9">Hydroxyphenylpyruvate reductase</fullName>
    </recommendedName>
</protein>
<dbReference type="Pfam" id="PF00389">
    <property type="entry name" value="2-Hacid_dh"/>
    <property type="match status" value="1"/>
</dbReference>
<reference evidence="7 8" key="1">
    <citation type="submission" date="2024-09" db="EMBL/GenBank/DDBJ databases">
        <title>Chromosome-scale assembly of Riccia sorocarpa.</title>
        <authorList>
            <person name="Paukszto L."/>
        </authorList>
    </citation>
    <scope>NUCLEOTIDE SEQUENCE [LARGE SCALE GENOMIC DNA]</scope>
    <source>
        <strain evidence="7">LP-2024</strain>
        <tissue evidence="7">Aerial parts of the thallus</tissue>
    </source>
</reference>
<dbReference type="InterPro" id="IPR036291">
    <property type="entry name" value="NAD(P)-bd_dom_sf"/>
</dbReference>
<dbReference type="Gene3D" id="3.40.50.720">
    <property type="entry name" value="NAD(P)-binding Rossmann-like Domain"/>
    <property type="match status" value="2"/>
</dbReference>
<evidence type="ECO:0000256" key="4">
    <source>
        <dbReference type="RuleBase" id="RU003719"/>
    </source>
</evidence>
<dbReference type="EMBL" id="JBJQOH010000006">
    <property type="protein sequence ID" value="KAL3684391.1"/>
    <property type="molecule type" value="Genomic_DNA"/>
</dbReference>
<comment type="caution">
    <text evidence="7">The sequence shown here is derived from an EMBL/GenBank/DDBJ whole genome shotgun (WGS) entry which is preliminary data.</text>
</comment>
<dbReference type="PANTHER" id="PTHR10996">
    <property type="entry name" value="2-HYDROXYACID DEHYDROGENASE-RELATED"/>
    <property type="match status" value="1"/>
</dbReference>
<dbReference type="InterPro" id="IPR006139">
    <property type="entry name" value="D-isomer_2_OHA_DH_cat_dom"/>
</dbReference>
<comment type="similarity">
    <text evidence="4">Belongs to the D-isomer specific 2-hydroxyacid dehydrogenase family.</text>
</comment>
<dbReference type="PANTHER" id="PTHR10996:SF178">
    <property type="entry name" value="2-HYDROXYACID DEHYDROGENASE YGL185C-RELATED"/>
    <property type="match status" value="1"/>
</dbReference>
<evidence type="ECO:0000256" key="2">
    <source>
        <dbReference type="ARBA" id="ARBA00023002"/>
    </source>
</evidence>
<accession>A0ABD3H0V8</accession>
<evidence type="ECO:0000313" key="7">
    <source>
        <dbReference type="EMBL" id="KAL3684391.1"/>
    </source>
</evidence>
<keyword evidence="3" id="KW-0520">NAD</keyword>
<dbReference type="AlphaFoldDB" id="A0ABD3H0V8"/>
<dbReference type="FunFam" id="3.40.50.720:FF:000213">
    <property type="entry name" value="Putative 2-hydroxyacid dehydrogenase"/>
    <property type="match status" value="1"/>
</dbReference>
<dbReference type="SUPFAM" id="SSF51735">
    <property type="entry name" value="NAD(P)-binding Rossmann-fold domains"/>
    <property type="match status" value="1"/>
</dbReference>
<dbReference type="GO" id="GO:0016616">
    <property type="term" value="F:oxidoreductase activity, acting on the CH-OH group of donors, NAD or NADP as acceptor"/>
    <property type="evidence" value="ECO:0007669"/>
    <property type="project" value="UniProtKB-ARBA"/>
</dbReference>
<organism evidence="7 8">
    <name type="scientific">Riccia sorocarpa</name>
    <dbReference type="NCBI Taxonomy" id="122646"/>
    <lineage>
        <taxon>Eukaryota</taxon>
        <taxon>Viridiplantae</taxon>
        <taxon>Streptophyta</taxon>
        <taxon>Embryophyta</taxon>
        <taxon>Marchantiophyta</taxon>
        <taxon>Marchantiopsida</taxon>
        <taxon>Marchantiidae</taxon>
        <taxon>Marchantiales</taxon>
        <taxon>Ricciaceae</taxon>
        <taxon>Riccia</taxon>
    </lineage>
</organism>
<dbReference type="Proteomes" id="UP001633002">
    <property type="component" value="Unassembled WGS sequence"/>
</dbReference>
<evidence type="ECO:0000256" key="1">
    <source>
        <dbReference type="ARBA" id="ARBA00022857"/>
    </source>
</evidence>
<dbReference type="Pfam" id="PF02826">
    <property type="entry name" value="2-Hacid_dh_C"/>
    <property type="match status" value="1"/>
</dbReference>
<keyword evidence="8" id="KW-1185">Reference proteome</keyword>